<comment type="caution">
    <text evidence="1">The sequence shown here is derived from an EMBL/GenBank/DDBJ whole genome shotgun (WGS) entry which is preliminary data.</text>
</comment>
<dbReference type="EMBL" id="JAGGKC010000045">
    <property type="protein sequence ID" value="MBP1920864.1"/>
    <property type="molecule type" value="Genomic_DNA"/>
</dbReference>
<reference evidence="1 2" key="1">
    <citation type="submission" date="2021-03" db="EMBL/GenBank/DDBJ databases">
        <title>Genomic Encyclopedia of Type Strains, Phase IV (KMG-IV): sequencing the most valuable type-strain genomes for metagenomic binning, comparative biology and taxonomic classification.</title>
        <authorList>
            <person name="Goeker M."/>
        </authorList>
    </citation>
    <scope>NUCLEOTIDE SEQUENCE [LARGE SCALE GENOMIC DNA]</scope>
    <source>
        <strain evidence="1 2">DSM 6139</strain>
    </source>
</reference>
<sequence length="197" mass="22688">MKKIHGKVMDNHGKPLQGAEVLFLDRAQNIIATGYSDNDGYYFLQTDEKTNGSILCTHNYGVTSLGFSFYNVTTDKARDLDIKIGEIEFLDFKKFLDREKQVLRISFRPVSLKALKDKIECISPDRFTTEIEMLLDGKKQKCQELEVEKEIKDDKCTDRYNLILELPKGYDPRTENLLEIVMHNKKTGEKGTVWVVA</sequence>
<organism evidence="1 2">
    <name type="scientific">Youngiibacter multivorans</name>
    <dbReference type="NCBI Taxonomy" id="937251"/>
    <lineage>
        <taxon>Bacteria</taxon>
        <taxon>Bacillati</taxon>
        <taxon>Bacillota</taxon>
        <taxon>Clostridia</taxon>
        <taxon>Eubacteriales</taxon>
        <taxon>Clostridiaceae</taxon>
        <taxon>Youngiibacter</taxon>
    </lineage>
</organism>
<dbReference type="Proteomes" id="UP001519271">
    <property type="component" value="Unassembled WGS sequence"/>
</dbReference>
<evidence type="ECO:0000313" key="1">
    <source>
        <dbReference type="EMBL" id="MBP1920864.1"/>
    </source>
</evidence>
<gene>
    <name evidence="1" type="ORF">J2Z34_003381</name>
</gene>
<name>A0ABS4G8K6_9CLOT</name>
<dbReference type="RefSeq" id="WP_209461015.1">
    <property type="nucleotide sequence ID" value="NZ_JAGGKC010000045.1"/>
</dbReference>
<dbReference type="SUPFAM" id="SSF49464">
    <property type="entry name" value="Carboxypeptidase regulatory domain-like"/>
    <property type="match status" value="1"/>
</dbReference>
<evidence type="ECO:0000313" key="2">
    <source>
        <dbReference type="Proteomes" id="UP001519271"/>
    </source>
</evidence>
<proteinExistence type="predicted"/>
<keyword evidence="2" id="KW-1185">Reference proteome</keyword>
<accession>A0ABS4G8K6</accession>
<dbReference type="InterPro" id="IPR008969">
    <property type="entry name" value="CarboxyPept-like_regulatory"/>
</dbReference>
<protein>
    <recommendedName>
        <fullName evidence="3">Carboxypeptidase regulatory-like domain-containing protein</fullName>
    </recommendedName>
</protein>
<evidence type="ECO:0008006" key="3">
    <source>
        <dbReference type="Google" id="ProtNLM"/>
    </source>
</evidence>